<protein>
    <submittedName>
        <fullName evidence="1">Type II secretory pathway pseudopilin PulG</fullName>
    </submittedName>
</protein>
<dbReference type="EMBL" id="JAVDWU010000013">
    <property type="protein sequence ID" value="MDR7152736.1"/>
    <property type="molecule type" value="Genomic_DNA"/>
</dbReference>
<dbReference type="InterPro" id="IPR045584">
    <property type="entry name" value="Pilin-like"/>
</dbReference>
<gene>
    <name evidence="1" type="ORF">J2W49_004714</name>
</gene>
<evidence type="ECO:0000313" key="1">
    <source>
        <dbReference type="EMBL" id="MDR7152736.1"/>
    </source>
</evidence>
<reference evidence="1 2" key="1">
    <citation type="submission" date="2023-07" db="EMBL/GenBank/DDBJ databases">
        <title>Sorghum-associated microbial communities from plants grown in Nebraska, USA.</title>
        <authorList>
            <person name="Schachtman D."/>
        </authorList>
    </citation>
    <scope>NUCLEOTIDE SEQUENCE [LARGE SCALE GENOMIC DNA]</scope>
    <source>
        <strain evidence="1 2">4249</strain>
    </source>
</reference>
<sequence length="116" mass="12772">MIELLVVLAIVALLLTIVAPRYMGSIDNAKEVALKENLKVMRINIDRFLADKGRYPESLDELVGERYLRAIPSDPITESSQTWIVVPADDVETGGVADVRSGAEGASRRGEVFAEW</sequence>
<name>A0ABU1WTV5_9BURK</name>
<proteinExistence type="predicted"/>
<organism evidence="1 2">
    <name type="scientific">Hydrogenophaga palleronii</name>
    <dbReference type="NCBI Taxonomy" id="65655"/>
    <lineage>
        <taxon>Bacteria</taxon>
        <taxon>Pseudomonadati</taxon>
        <taxon>Pseudomonadota</taxon>
        <taxon>Betaproteobacteria</taxon>
        <taxon>Burkholderiales</taxon>
        <taxon>Comamonadaceae</taxon>
        <taxon>Hydrogenophaga</taxon>
    </lineage>
</organism>
<dbReference type="SUPFAM" id="SSF54523">
    <property type="entry name" value="Pili subunits"/>
    <property type="match status" value="1"/>
</dbReference>
<keyword evidence="2" id="KW-1185">Reference proteome</keyword>
<accession>A0ABU1WTV5</accession>
<dbReference type="Proteomes" id="UP001265700">
    <property type="component" value="Unassembled WGS sequence"/>
</dbReference>
<comment type="caution">
    <text evidence="1">The sequence shown here is derived from an EMBL/GenBank/DDBJ whole genome shotgun (WGS) entry which is preliminary data.</text>
</comment>
<evidence type="ECO:0000313" key="2">
    <source>
        <dbReference type="Proteomes" id="UP001265700"/>
    </source>
</evidence>
<dbReference type="Gene3D" id="3.30.700.10">
    <property type="entry name" value="Glycoprotein, Type 4 Pilin"/>
    <property type="match status" value="1"/>
</dbReference>